<proteinExistence type="inferred from homology"/>
<evidence type="ECO:0000313" key="4">
    <source>
        <dbReference type="EMBL" id="MBY9073846.1"/>
    </source>
</evidence>
<evidence type="ECO:0000313" key="5">
    <source>
        <dbReference type="Proteomes" id="UP000754710"/>
    </source>
</evidence>
<dbReference type="Pfam" id="PF01370">
    <property type="entry name" value="Epimerase"/>
    <property type="match status" value="1"/>
</dbReference>
<dbReference type="InterPro" id="IPR013549">
    <property type="entry name" value="DUF1731"/>
</dbReference>
<feature type="domain" description="DUF1731" evidence="3">
    <location>
        <begin position="248"/>
        <end position="292"/>
    </location>
</feature>
<comment type="caution">
    <text evidence="4">The sequence shown here is derived from an EMBL/GenBank/DDBJ whole genome shotgun (WGS) entry which is preliminary data.</text>
</comment>
<evidence type="ECO:0000259" key="2">
    <source>
        <dbReference type="Pfam" id="PF01370"/>
    </source>
</evidence>
<dbReference type="EMBL" id="JAIEZQ010000001">
    <property type="protein sequence ID" value="MBY9073846.1"/>
    <property type="molecule type" value="Genomic_DNA"/>
</dbReference>
<evidence type="ECO:0000259" key="3">
    <source>
        <dbReference type="Pfam" id="PF08338"/>
    </source>
</evidence>
<evidence type="ECO:0000256" key="1">
    <source>
        <dbReference type="ARBA" id="ARBA00009353"/>
    </source>
</evidence>
<dbReference type="InterPro" id="IPR001509">
    <property type="entry name" value="Epimerase_deHydtase"/>
</dbReference>
<gene>
    <name evidence="4" type="ORF">K1X13_03330</name>
</gene>
<dbReference type="PANTHER" id="PTHR11092">
    <property type="entry name" value="SUGAR NUCLEOTIDE EPIMERASE RELATED"/>
    <property type="match status" value="1"/>
</dbReference>
<dbReference type="Pfam" id="PF08338">
    <property type="entry name" value="DUF1731"/>
    <property type="match status" value="1"/>
</dbReference>
<organism evidence="4 5">
    <name type="scientific">Nocardioides jiangsuensis</name>
    <dbReference type="NCBI Taxonomy" id="2866161"/>
    <lineage>
        <taxon>Bacteria</taxon>
        <taxon>Bacillati</taxon>
        <taxon>Actinomycetota</taxon>
        <taxon>Actinomycetes</taxon>
        <taxon>Propionibacteriales</taxon>
        <taxon>Nocardioidaceae</taxon>
        <taxon>Nocardioides</taxon>
    </lineage>
</organism>
<dbReference type="InterPro" id="IPR036291">
    <property type="entry name" value="NAD(P)-bd_dom_sf"/>
</dbReference>
<accession>A0ABS7RFN3</accession>
<dbReference type="Proteomes" id="UP000754710">
    <property type="component" value="Unassembled WGS sequence"/>
</dbReference>
<dbReference type="PANTHER" id="PTHR11092:SF0">
    <property type="entry name" value="EPIMERASE FAMILY PROTEIN SDR39U1"/>
    <property type="match status" value="1"/>
</dbReference>
<dbReference type="RefSeq" id="WP_221023597.1">
    <property type="nucleotide sequence ID" value="NZ_JAIEZQ010000001.1"/>
</dbReference>
<dbReference type="InterPro" id="IPR010099">
    <property type="entry name" value="SDR39U1"/>
</dbReference>
<name>A0ABS7RFN3_9ACTN</name>
<comment type="similarity">
    <text evidence="1">Belongs to the NAD(P)-dependent epimerase/dehydratase family. SDR39U1 subfamily.</text>
</comment>
<dbReference type="SUPFAM" id="SSF51735">
    <property type="entry name" value="NAD(P)-binding Rossmann-fold domains"/>
    <property type="match status" value="1"/>
</dbReference>
<sequence>MRIVVAGASGFLGQAWREHLARQGHDVVRLVREEAVSANESQWDPYAGHVDQQVIDSADVVANLAGAPIGHWPWTASYKRTLRDSRTATTRTLADAIARSSGKPTFLVQNGVAGYGDRGDEVLTEDSSTPGDTTLGRITLDWQDAAQPAADAGARVCIMRTAVVLHKSGGALKPMILQFRAGLGGPIGDGRQYFPTISLNDWVRAATFLATTDTCKGVYNLTGPNPTTNAEFTKELGRMLNRPTLIRAPKWPMRKFLGELSNELLSSVRLEPARLEADGFVFEQPTLNDRLASAMTT</sequence>
<feature type="domain" description="NAD-dependent epimerase/dehydratase" evidence="2">
    <location>
        <begin position="3"/>
        <end position="221"/>
    </location>
</feature>
<dbReference type="NCBIfam" id="TIGR01777">
    <property type="entry name" value="yfcH"/>
    <property type="match status" value="1"/>
</dbReference>
<keyword evidence="5" id="KW-1185">Reference proteome</keyword>
<reference evidence="4 5" key="1">
    <citation type="submission" date="2021-08" db="EMBL/GenBank/DDBJ databases">
        <title>Nocardioides bacterium WL0053 sp. nov., isolated from the sediment.</title>
        <authorList>
            <person name="Wang L."/>
            <person name="Zhang D."/>
            <person name="Zhang A."/>
        </authorList>
    </citation>
    <scope>NUCLEOTIDE SEQUENCE [LARGE SCALE GENOMIC DNA]</scope>
    <source>
        <strain evidence="4 5">WL0053</strain>
    </source>
</reference>
<dbReference type="Gene3D" id="3.40.50.720">
    <property type="entry name" value="NAD(P)-binding Rossmann-like Domain"/>
    <property type="match status" value="1"/>
</dbReference>
<protein>
    <submittedName>
        <fullName evidence="4">TIGR01777 family oxidoreductase</fullName>
    </submittedName>
</protein>